<evidence type="ECO:0000256" key="1">
    <source>
        <dbReference type="SAM" id="MobiDB-lite"/>
    </source>
</evidence>
<feature type="compositionally biased region" description="Polar residues" evidence="1">
    <location>
        <begin position="539"/>
        <end position="550"/>
    </location>
</feature>
<feature type="region of interest" description="Disordered" evidence="1">
    <location>
        <begin position="536"/>
        <end position="590"/>
    </location>
</feature>
<gene>
    <name evidence="2" type="ORF">TcWFU_009312</name>
</gene>
<feature type="region of interest" description="Disordered" evidence="1">
    <location>
        <begin position="444"/>
        <end position="465"/>
    </location>
</feature>
<accession>A0ABR4QM91</accession>
<dbReference type="EMBL" id="JAKROA010000002">
    <property type="protein sequence ID" value="KAL5110911.1"/>
    <property type="molecule type" value="Genomic_DNA"/>
</dbReference>
<protein>
    <submittedName>
        <fullName evidence="2">Uncharacterized protein</fullName>
    </submittedName>
</protein>
<proteinExistence type="predicted"/>
<evidence type="ECO:0000313" key="3">
    <source>
        <dbReference type="Proteomes" id="UP001651158"/>
    </source>
</evidence>
<evidence type="ECO:0000313" key="2">
    <source>
        <dbReference type="EMBL" id="KAL5110911.1"/>
    </source>
</evidence>
<keyword evidence="3" id="KW-1185">Reference proteome</keyword>
<comment type="caution">
    <text evidence="2">The sequence shown here is derived from an EMBL/GenBank/DDBJ whole genome shotgun (WGS) entry which is preliminary data.</text>
</comment>
<sequence length="590" mass="66118">MKEHAKLVACNWCWRVSYNRHGYIIGEHDRHNNNLIRRVEIKTENGHFMEEISIEPRTNMPSQECQGQTTMIGSAHHGCTQHAHTSEAAQHSPCTGVADLPETQIIPGQPTKMAVPIHYRQPIQRVPAYLPFGPQESSFSPNGSWRTLSVESKSASTSSGYGTPCAVHGEGHCQHTSVPCNSTSSGYLTKNGSNLDCDVVVVDTKADSAIAYKKRSYNAPKQRSGNIYWQRLNDNLSHLRRSISQRQLSADQARLYGVVAEPRNQQIRQYYPVYRLSQQHSSQNNRDGCSFCRDHCNYSYNFYGLRNCPHFSFSSSATNALWRENDGDYSPRRVVRPSPHIYPIVSKWKSESDLREHNRFNVGVRTLDEEATVVYNELLDAAEMLASMEQKSKSSGARCMDNSLQPPPIPQRQKSCYGLPALFSAKECKEQATPRPILKPLDKRRQRRMDRQCTPTNMKPGGDPRNSRFIHHLESSMNAPTIDRDEESALAALEAAVSLEFPKSTPGKFFNSGCKNGPTQIIRAYLGETEDGWAEHQSPYANGNTSSGNYSCIEVDDDDDTEKLGSETLPPDTLVTEALEGTNCPSDLEV</sequence>
<name>A0ABR4QM91_9CEST</name>
<organism evidence="2 3">
    <name type="scientific">Taenia crassiceps</name>
    <dbReference type="NCBI Taxonomy" id="6207"/>
    <lineage>
        <taxon>Eukaryota</taxon>
        <taxon>Metazoa</taxon>
        <taxon>Spiralia</taxon>
        <taxon>Lophotrochozoa</taxon>
        <taxon>Platyhelminthes</taxon>
        <taxon>Cestoda</taxon>
        <taxon>Eucestoda</taxon>
        <taxon>Cyclophyllidea</taxon>
        <taxon>Taeniidae</taxon>
        <taxon>Taenia</taxon>
    </lineage>
</organism>
<dbReference type="Proteomes" id="UP001651158">
    <property type="component" value="Unassembled WGS sequence"/>
</dbReference>
<reference evidence="2 3" key="1">
    <citation type="journal article" date="2022" name="Front. Cell. Infect. Microbiol.">
        <title>The Genomes of Two Strains of Taenia crassiceps the Animal Model for the Study of Human Cysticercosis.</title>
        <authorList>
            <person name="Bobes R.J."/>
            <person name="Estrada K."/>
            <person name="Rios-Valencia D.G."/>
            <person name="Calderon-Gallegos A."/>
            <person name="de la Torre P."/>
            <person name="Carrero J.C."/>
            <person name="Sanchez-Flores A."/>
            <person name="Laclette J.P."/>
        </authorList>
    </citation>
    <scope>NUCLEOTIDE SEQUENCE [LARGE SCALE GENOMIC DNA]</scope>
    <source>
        <strain evidence="2">WFUcys</strain>
    </source>
</reference>